<dbReference type="EMBL" id="FMZA01000002">
    <property type="protein sequence ID" value="SDC03896.1"/>
    <property type="molecule type" value="Genomic_DNA"/>
</dbReference>
<dbReference type="RefSeq" id="WP_091566157.1">
    <property type="nucleotide sequence ID" value="NZ_FMZA01000002.1"/>
</dbReference>
<feature type="domain" description="Ferric siderophore reductase C-terminal" evidence="2">
    <location>
        <begin position="218"/>
        <end position="237"/>
    </location>
</feature>
<dbReference type="Pfam" id="PF11575">
    <property type="entry name" value="FhuF_C"/>
    <property type="match status" value="1"/>
</dbReference>
<proteinExistence type="predicted"/>
<feature type="region of interest" description="Disordered" evidence="1">
    <location>
        <begin position="1"/>
        <end position="29"/>
    </location>
</feature>
<reference evidence="3 4" key="1">
    <citation type="submission" date="2016-10" db="EMBL/GenBank/DDBJ databases">
        <authorList>
            <person name="de Groot N.N."/>
        </authorList>
    </citation>
    <scope>NUCLEOTIDE SEQUENCE [LARGE SCALE GENOMIC DNA]</scope>
    <source>
        <strain evidence="3 4">DSM 45514</strain>
    </source>
</reference>
<dbReference type="OrthoDB" id="2962087at2"/>
<dbReference type="Proteomes" id="UP000199387">
    <property type="component" value="Unassembled WGS sequence"/>
</dbReference>
<organism evidence="3 4">
    <name type="scientific">Melghirimyces thermohalophilus</name>
    <dbReference type="NCBI Taxonomy" id="1236220"/>
    <lineage>
        <taxon>Bacteria</taxon>
        <taxon>Bacillati</taxon>
        <taxon>Bacillota</taxon>
        <taxon>Bacilli</taxon>
        <taxon>Bacillales</taxon>
        <taxon>Thermoactinomycetaceae</taxon>
        <taxon>Melghirimyces</taxon>
    </lineage>
</organism>
<protein>
    <submittedName>
        <fullName evidence="3">Ferric iron reductase protein FhuF, involved in iron transport</fullName>
    </submittedName>
</protein>
<evidence type="ECO:0000259" key="2">
    <source>
        <dbReference type="Pfam" id="PF11575"/>
    </source>
</evidence>
<evidence type="ECO:0000256" key="1">
    <source>
        <dbReference type="SAM" id="MobiDB-lite"/>
    </source>
</evidence>
<evidence type="ECO:0000313" key="3">
    <source>
        <dbReference type="EMBL" id="SDC03896.1"/>
    </source>
</evidence>
<keyword evidence="4" id="KW-1185">Reference proteome</keyword>
<dbReference type="AlphaFoldDB" id="A0A1G6IDT2"/>
<name>A0A1G6IDT2_9BACL</name>
<dbReference type="GO" id="GO:0051537">
    <property type="term" value="F:2 iron, 2 sulfur cluster binding"/>
    <property type="evidence" value="ECO:0007669"/>
    <property type="project" value="InterPro"/>
</dbReference>
<evidence type="ECO:0000313" key="4">
    <source>
        <dbReference type="Proteomes" id="UP000199387"/>
    </source>
</evidence>
<dbReference type="InterPro" id="IPR024726">
    <property type="entry name" value="FhuF_C"/>
</dbReference>
<feature type="compositionally biased region" description="Polar residues" evidence="1">
    <location>
        <begin position="1"/>
        <end position="23"/>
    </location>
</feature>
<dbReference type="STRING" id="1236220.SAMN04488112_102156"/>
<accession>A0A1G6IDT2</accession>
<sequence length="246" mass="27497">MSTQALNRTDTTSGQGSIPTFRSPSRGASIRSLIHPSTREALLRRWGKGIGTDHLTVAASMLAKQVLSLLLADTLYGVTRKNQAPLFTPDSLQILFHGGWNLSIISEHPQVSSFRDGDREAWRAEALRRLFQENITPLVTSLSTYIPSPILWESARCYIDYYYEKWREETSDPAEKEQIISDFRFLTEEENDLIAGCPPNPLAKKPKALTDEGEGLTRRTCCLYHRLPGAKPCANCPTGRRGSCTV</sequence>
<gene>
    <name evidence="3" type="ORF">SAMN04488112_102156</name>
</gene>